<feature type="domain" description="Neutral trehalase Ca2+ binding" evidence="8">
    <location>
        <begin position="115"/>
        <end position="140"/>
    </location>
</feature>
<dbReference type="InterPro" id="IPR001661">
    <property type="entry name" value="Glyco_hydro_37"/>
</dbReference>
<evidence type="ECO:0000256" key="3">
    <source>
        <dbReference type="ARBA" id="ARBA00012757"/>
    </source>
</evidence>
<feature type="non-terminal residue" evidence="9">
    <location>
        <position position="822"/>
    </location>
</feature>
<dbReference type="Pfam" id="PF07492">
    <property type="entry name" value="Trehalase_Ca-bi"/>
    <property type="match status" value="1"/>
</dbReference>
<reference evidence="9 10" key="1">
    <citation type="journal article" date="2019" name="Sci. Rep.">
        <title>Comparative genomics of chytrid fungi reveal insights into the obligate biotrophic and pathogenic lifestyle of Synchytrium endobioticum.</title>
        <authorList>
            <person name="van de Vossenberg B.T.L.H."/>
            <person name="Warris S."/>
            <person name="Nguyen H.D.T."/>
            <person name="van Gent-Pelzer M.P.E."/>
            <person name="Joly D.L."/>
            <person name="van de Geest H.C."/>
            <person name="Bonants P.J.M."/>
            <person name="Smith D.S."/>
            <person name="Levesque C.A."/>
            <person name="van der Lee T.A.J."/>
        </authorList>
    </citation>
    <scope>NUCLEOTIDE SEQUENCE [LARGE SCALE GENOMIC DNA]</scope>
    <source>
        <strain evidence="9 10">CBS 675.73</strain>
    </source>
</reference>
<evidence type="ECO:0000313" key="9">
    <source>
        <dbReference type="EMBL" id="TPX44371.1"/>
    </source>
</evidence>
<dbReference type="InterPro" id="IPR018232">
    <property type="entry name" value="Glyco_hydro_37_CS"/>
</dbReference>
<keyword evidence="10" id="KW-1185">Reference proteome</keyword>
<gene>
    <name evidence="9" type="ORF">CcCBS67573_g10413</name>
</gene>
<dbReference type="GO" id="GO:0005509">
    <property type="term" value="F:calcium ion binding"/>
    <property type="evidence" value="ECO:0007669"/>
    <property type="project" value="InterPro"/>
</dbReference>
<feature type="region of interest" description="Disordered" evidence="7">
    <location>
        <begin position="1"/>
        <end position="24"/>
    </location>
</feature>
<evidence type="ECO:0000256" key="2">
    <source>
        <dbReference type="ARBA" id="ARBA00005615"/>
    </source>
</evidence>
<dbReference type="GO" id="GO:0005737">
    <property type="term" value="C:cytoplasm"/>
    <property type="evidence" value="ECO:0007669"/>
    <property type="project" value="InterPro"/>
</dbReference>
<evidence type="ECO:0000256" key="5">
    <source>
        <dbReference type="ARBA" id="ARBA00023295"/>
    </source>
</evidence>
<dbReference type="PROSITE" id="PS00927">
    <property type="entry name" value="TREHALASE_1"/>
    <property type="match status" value="1"/>
</dbReference>
<sequence length="822" mass="92832">MDKKKKQLLEKEQEYHDSDHAHAHGMHLGRRRTFSIAHPSFSVPLPVPPAVPVTFPDPIAVTCNTPVPLVTHLAALSRAEDSLSMTRRRRASHDPILNETPRLFMVNVSATKALLLAQEDTDADGQITVHDKGPKVFSIPTANSFGVNSFEIRGTYPLSNLLQELQLASDHGRNFIILSEDRLFENPLERLHRLIKFHFWDGLTRRLDARGLEALVEDSKSRQKDTRNRIYVPYHDIIGLEYFERVKVARPHLELVVVRLPEIITPMYVKGINTHPGILALGLRKIDEGKGWDDLENVCGTPFVVPGGRFNEQYGWDSYFGTKALGLIVDGRIGLAQGMLENFVYEIEHYGKILNANRSYYLTRSQPPFLTDMLRQIYANFTTQPSSNDATALQAETIARGSERETGSSCISTPMSLPSPNCMTSQAPLRKVWEKDKLHAWLARCTRACVKELLSVWLGFPRLDVTVGLSKYVPEGIGIPPETEEGHFHAYLKPYAAKMGVTVDEFEKMYIRGDIQEPELDAYFVHDRAGTESGHDTTYRFDATCANLATVDLNSLVYKYETDLSELISHEFGGSFWFRVRCGPDGCYLREFHAWLTALKTHGLDKMLGGGEIWNSTWAKGVMVFDEAVDASFSSKDDTTVFPPAPIDSAHPHLPTFAQASPESPCFTVNIPSILFTQLASRTRSLIHSHLWNESRGLFFDYDCSSGQQTSYETATTFWPLWARVATQKQADQVVNNALPLFEVVGGLVATTEVSRGGLGEDRPSRQWDYPFGWAPHQMLAWKGLENYNRSYEARRLVYRWLYTCVKAFVEYNGVVPEKFDL</sequence>
<dbReference type="InterPro" id="IPR011120">
    <property type="entry name" value="Trehalase_Ca-bd"/>
</dbReference>
<keyword evidence="4" id="KW-0378">Hydrolase</keyword>
<evidence type="ECO:0000256" key="1">
    <source>
        <dbReference type="ARBA" id="ARBA00001576"/>
    </source>
</evidence>
<comment type="caution">
    <text evidence="9">The sequence shown here is derived from an EMBL/GenBank/DDBJ whole genome shotgun (WGS) entry which is preliminary data.</text>
</comment>
<dbReference type="STRING" id="246404.A0A507CZ86"/>
<evidence type="ECO:0000256" key="4">
    <source>
        <dbReference type="ARBA" id="ARBA00022801"/>
    </source>
</evidence>
<feature type="compositionally biased region" description="Basic and acidic residues" evidence="7">
    <location>
        <begin position="1"/>
        <end position="22"/>
    </location>
</feature>
<evidence type="ECO:0000256" key="6">
    <source>
        <dbReference type="ARBA" id="ARBA00030473"/>
    </source>
</evidence>
<dbReference type="GO" id="GO:0004555">
    <property type="term" value="F:alpha,alpha-trehalase activity"/>
    <property type="evidence" value="ECO:0007669"/>
    <property type="project" value="UniProtKB-EC"/>
</dbReference>
<dbReference type="InterPro" id="IPR012341">
    <property type="entry name" value="6hp_glycosidase-like_sf"/>
</dbReference>
<name>A0A507CZ86_9FUNG</name>
<keyword evidence="5" id="KW-0326">Glycosidase</keyword>
<accession>A0A507CZ86</accession>
<dbReference type="Gene3D" id="1.50.10.10">
    <property type="match status" value="1"/>
</dbReference>
<dbReference type="Pfam" id="PF01204">
    <property type="entry name" value="Trehalase"/>
    <property type="match status" value="3"/>
</dbReference>
<dbReference type="EMBL" id="QEAP01001495">
    <property type="protein sequence ID" value="TPX44371.1"/>
    <property type="molecule type" value="Genomic_DNA"/>
</dbReference>
<dbReference type="EC" id="3.2.1.28" evidence="3"/>
<dbReference type="SUPFAM" id="SSF48208">
    <property type="entry name" value="Six-hairpin glycosidases"/>
    <property type="match status" value="2"/>
</dbReference>
<comment type="similarity">
    <text evidence="2">Belongs to the glycosyl hydrolase 37 family.</text>
</comment>
<dbReference type="PROSITE" id="PS00928">
    <property type="entry name" value="TREHALASE_2"/>
    <property type="match status" value="1"/>
</dbReference>
<dbReference type="AlphaFoldDB" id="A0A507CZ86"/>
<evidence type="ECO:0000259" key="8">
    <source>
        <dbReference type="Pfam" id="PF07492"/>
    </source>
</evidence>
<dbReference type="Proteomes" id="UP000320333">
    <property type="component" value="Unassembled WGS sequence"/>
</dbReference>
<dbReference type="OrthoDB" id="3542292at2759"/>
<dbReference type="InterPro" id="IPR008928">
    <property type="entry name" value="6-hairpin_glycosidase_sf"/>
</dbReference>
<organism evidence="9 10">
    <name type="scientific">Chytriomyces confervae</name>
    <dbReference type="NCBI Taxonomy" id="246404"/>
    <lineage>
        <taxon>Eukaryota</taxon>
        <taxon>Fungi</taxon>
        <taxon>Fungi incertae sedis</taxon>
        <taxon>Chytridiomycota</taxon>
        <taxon>Chytridiomycota incertae sedis</taxon>
        <taxon>Chytridiomycetes</taxon>
        <taxon>Chytridiales</taxon>
        <taxon>Chytriomycetaceae</taxon>
        <taxon>Chytriomyces</taxon>
    </lineage>
</organism>
<dbReference type="GO" id="GO:0005993">
    <property type="term" value="P:trehalose catabolic process"/>
    <property type="evidence" value="ECO:0007669"/>
    <property type="project" value="InterPro"/>
</dbReference>
<evidence type="ECO:0000256" key="7">
    <source>
        <dbReference type="SAM" id="MobiDB-lite"/>
    </source>
</evidence>
<dbReference type="PANTHER" id="PTHR23403">
    <property type="entry name" value="TREHALASE"/>
    <property type="match status" value="1"/>
</dbReference>
<proteinExistence type="inferred from homology"/>
<evidence type="ECO:0000313" key="10">
    <source>
        <dbReference type="Proteomes" id="UP000320333"/>
    </source>
</evidence>
<dbReference type="PANTHER" id="PTHR23403:SF6">
    <property type="entry name" value="CYTOSOLIC NEUTRAL TREHALASE-RELATED"/>
    <property type="match status" value="1"/>
</dbReference>
<comment type="catalytic activity">
    <reaction evidence="1">
        <text>alpha,alpha-trehalose + H2O = alpha-D-glucose + beta-D-glucose</text>
        <dbReference type="Rhea" id="RHEA:32675"/>
        <dbReference type="ChEBI" id="CHEBI:15377"/>
        <dbReference type="ChEBI" id="CHEBI:15903"/>
        <dbReference type="ChEBI" id="CHEBI:16551"/>
        <dbReference type="ChEBI" id="CHEBI:17925"/>
        <dbReference type="EC" id="3.2.1.28"/>
    </reaction>
</comment>
<protein>
    <recommendedName>
        <fullName evidence="3">alpha,alpha-trehalase</fullName>
        <ecNumber evidence="3">3.2.1.28</ecNumber>
    </recommendedName>
    <alternativeName>
        <fullName evidence="6">Alpha,alpha-trehalase</fullName>
    </alternativeName>
</protein>